<evidence type="ECO:0000313" key="2">
    <source>
        <dbReference type="Proteomes" id="UP001341840"/>
    </source>
</evidence>
<proteinExistence type="predicted"/>
<dbReference type="Proteomes" id="UP001341840">
    <property type="component" value="Unassembled WGS sequence"/>
</dbReference>
<evidence type="ECO:0000313" key="1">
    <source>
        <dbReference type="EMBL" id="MED6109877.1"/>
    </source>
</evidence>
<sequence>MEVLSMFQKPRSIALEYEKPGTYGMWLIYPLDRLVECGFAEKELRINLVYDAYDGSFTEIETHLRERKHKSQRNWFCSVSSSNDRETPQTQQIRDFTFNLGFLEQVVDVQHVVVFELGEVKHQRWTPSPVLGAVTCHVCVSRCPLEVKTNGGSSPSRFFEGGGHISIYQWLGVHIYAF</sequence>
<dbReference type="EMBL" id="JASCZI010000190">
    <property type="protein sequence ID" value="MED6109877.1"/>
    <property type="molecule type" value="Genomic_DNA"/>
</dbReference>
<reference evidence="1 2" key="1">
    <citation type="journal article" date="2023" name="Plants (Basel)">
        <title>Bridging the Gap: Combining Genomics and Transcriptomics Approaches to Understand Stylosanthes scabra, an Orphan Legume from the Brazilian Caatinga.</title>
        <authorList>
            <person name="Ferreira-Neto J.R.C."/>
            <person name="da Silva M.D."/>
            <person name="Binneck E."/>
            <person name="de Melo N.F."/>
            <person name="da Silva R.H."/>
            <person name="de Melo A.L.T.M."/>
            <person name="Pandolfi V."/>
            <person name="Bustamante F.O."/>
            <person name="Brasileiro-Vidal A.C."/>
            <person name="Benko-Iseppon A.M."/>
        </authorList>
    </citation>
    <scope>NUCLEOTIDE SEQUENCE [LARGE SCALE GENOMIC DNA]</scope>
    <source>
        <tissue evidence="1">Leaves</tissue>
    </source>
</reference>
<name>A0ABU6QDB6_9FABA</name>
<accession>A0ABU6QDB6</accession>
<keyword evidence="2" id="KW-1185">Reference proteome</keyword>
<comment type="caution">
    <text evidence="1">The sequence shown here is derived from an EMBL/GenBank/DDBJ whole genome shotgun (WGS) entry which is preliminary data.</text>
</comment>
<protein>
    <submittedName>
        <fullName evidence="1">Uncharacterized protein</fullName>
    </submittedName>
</protein>
<gene>
    <name evidence="1" type="ORF">PIB30_037626</name>
</gene>
<organism evidence="1 2">
    <name type="scientific">Stylosanthes scabra</name>
    <dbReference type="NCBI Taxonomy" id="79078"/>
    <lineage>
        <taxon>Eukaryota</taxon>
        <taxon>Viridiplantae</taxon>
        <taxon>Streptophyta</taxon>
        <taxon>Embryophyta</taxon>
        <taxon>Tracheophyta</taxon>
        <taxon>Spermatophyta</taxon>
        <taxon>Magnoliopsida</taxon>
        <taxon>eudicotyledons</taxon>
        <taxon>Gunneridae</taxon>
        <taxon>Pentapetalae</taxon>
        <taxon>rosids</taxon>
        <taxon>fabids</taxon>
        <taxon>Fabales</taxon>
        <taxon>Fabaceae</taxon>
        <taxon>Papilionoideae</taxon>
        <taxon>50 kb inversion clade</taxon>
        <taxon>dalbergioids sensu lato</taxon>
        <taxon>Dalbergieae</taxon>
        <taxon>Pterocarpus clade</taxon>
        <taxon>Stylosanthes</taxon>
    </lineage>
</organism>